<gene>
    <name evidence="2" type="ORF">S40285_10133</name>
</gene>
<evidence type="ECO:0000313" key="3">
    <source>
        <dbReference type="Proteomes" id="UP000028524"/>
    </source>
</evidence>
<reference evidence="2 3" key="1">
    <citation type="journal article" date="2014" name="BMC Genomics">
        <title>Comparative genome sequencing reveals chemotype-specific gene clusters in the toxigenic black mold Stachybotrys.</title>
        <authorList>
            <person name="Semeiks J."/>
            <person name="Borek D."/>
            <person name="Otwinowski Z."/>
            <person name="Grishin N.V."/>
        </authorList>
    </citation>
    <scope>NUCLEOTIDE SEQUENCE [LARGE SCALE GENOMIC DNA]</scope>
    <source>
        <strain evidence="2 3">IBT 40285</strain>
    </source>
</reference>
<dbReference type="OMA" id="CRIHGQS"/>
<dbReference type="EMBL" id="KL660210">
    <property type="protein sequence ID" value="KFA67343.1"/>
    <property type="molecule type" value="Genomic_DNA"/>
</dbReference>
<keyword evidence="3" id="KW-1185">Reference proteome</keyword>
<evidence type="ECO:0000313" key="2">
    <source>
        <dbReference type="EMBL" id="KFA67343.1"/>
    </source>
</evidence>
<feature type="chain" id="PRO_5001779589" description="Clock-controlled pheromone ccg-4" evidence="1">
    <location>
        <begin position="17"/>
        <end position="252"/>
    </location>
</feature>
<keyword evidence="1" id="KW-0732">Signal</keyword>
<dbReference type="OrthoDB" id="3641074at2759"/>
<sequence>MKFLLVALAGLMTAAAIPAPAPPDIRSAWCVRPGQPCWKVKRAAEAFAEAISDAGPLEARAAEADVGIMAGRAAFTAKRSLTDLSNLLARSTDDLGLAKEKRTPQNPWCTRPGQPCWFTEGEDEPATERRSPQNPWCTRPGQPCWFTDGETNPESTEADKRWCTRPGQPCWKAKRAAEAVLAANADMEKREAEAEADADADADAWCTRPGQPCWKEKRQARWCTRPGQPCWKAKRDLEAVHAIARDLIADLE</sequence>
<protein>
    <recommendedName>
        <fullName evidence="4">Clock-controlled pheromone ccg-4</fullName>
    </recommendedName>
</protein>
<organism evidence="2 3">
    <name type="scientific">Stachybotrys chlorohalonatus (strain IBT 40285)</name>
    <dbReference type="NCBI Taxonomy" id="1283841"/>
    <lineage>
        <taxon>Eukaryota</taxon>
        <taxon>Fungi</taxon>
        <taxon>Dikarya</taxon>
        <taxon>Ascomycota</taxon>
        <taxon>Pezizomycotina</taxon>
        <taxon>Sordariomycetes</taxon>
        <taxon>Hypocreomycetidae</taxon>
        <taxon>Hypocreales</taxon>
        <taxon>Stachybotryaceae</taxon>
        <taxon>Stachybotrys</taxon>
    </lineage>
</organism>
<name>A0A084QTQ8_STAC4</name>
<dbReference type="HOGENOM" id="CLU_075116_0_0_1"/>
<accession>A0A084QTQ8</accession>
<dbReference type="AlphaFoldDB" id="A0A084QTQ8"/>
<feature type="signal peptide" evidence="1">
    <location>
        <begin position="1"/>
        <end position="16"/>
    </location>
</feature>
<dbReference type="Proteomes" id="UP000028524">
    <property type="component" value="Unassembled WGS sequence"/>
</dbReference>
<dbReference type="InParanoid" id="A0A084QTQ8"/>
<proteinExistence type="predicted"/>
<evidence type="ECO:0000256" key="1">
    <source>
        <dbReference type="SAM" id="SignalP"/>
    </source>
</evidence>
<evidence type="ECO:0008006" key="4">
    <source>
        <dbReference type="Google" id="ProtNLM"/>
    </source>
</evidence>